<accession>A0AA40DFZ6</accession>
<gene>
    <name evidence="3" type="ORF">QBC41DRAFT_29020</name>
</gene>
<dbReference type="PROSITE" id="PS50174">
    <property type="entry name" value="G_PATCH"/>
    <property type="match status" value="1"/>
</dbReference>
<sequence>MPPPPTPTPTLPIDPFDDPEDDIPLQQKRPFGSGLYKQKITFVPASSSLKTISDASPPPPEGKSISDLYLSLVLPSPPKPPISQESTPDNPPEEDPPLCPTCHLPLGPNHHLSLPHQLSLPHSHPPSSLDRTRMGLQHLTTLGWDPDSRRGLGPNQQGIQHPIKPKPKDDKHGLGVELPKPGTTKPPKIEPPPKKLLDAKKVRKQYEQDKKAKGRIMKELYGGDSKIERYLGRET</sequence>
<feature type="compositionally biased region" description="Low complexity" evidence="1">
    <location>
        <begin position="108"/>
        <end position="129"/>
    </location>
</feature>
<feature type="compositionally biased region" description="Basic and acidic residues" evidence="1">
    <location>
        <begin position="187"/>
        <end position="211"/>
    </location>
</feature>
<dbReference type="Pfam" id="PF01585">
    <property type="entry name" value="G-patch"/>
    <property type="match status" value="1"/>
</dbReference>
<dbReference type="InterPro" id="IPR039146">
    <property type="entry name" value="GPANK1"/>
</dbReference>
<comment type="caution">
    <text evidence="3">The sequence shown here is derived from an EMBL/GenBank/DDBJ whole genome shotgun (WGS) entry which is preliminary data.</text>
</comment>
<dbReference type="InterPro" id="IPR000467">
    <property type="entry name" value="G_patch_dom"/>
</dbReference>
<evidence type="ECO:0000313" key="3">
    <source>
        <dbReference type="EMBL" id="KAK0672223.1"/>
    </source>
</evidence>
<keyword evidence="4" id="KW-1185">Reference proteome</keyword>
<feature type="compositionally biased region" description="Polar residues" evidence="1">
    <location>
        <begin position="44"/>
        <end position="54"/>
    </location>
</feature>
<dbReference type="GO" id="GO:0003676">
    <property type="term" value="F:nucleic acid binding"/>
    <property type="evidence" value="ECO:0007669"/>
    <property type="project" value="InterPro"/>
</dbReference>
<name>A0AA40DFZ6_9PEZI</name>
<dbReference type="AlphaFoldDB" id="A0AA40DFZ6"/>
<dbReference type="Proteomes" id="UP001174997">
    <property type="component" value="Unassembled WGS sequence"/>
</dbReference>
<evidence type="ECO:0000256" key="1">
    <source>
        <dbReference type="SAM" id="MobiDB-lite"/>
    </source>
</evidence>
<reference evidence="3" key="1">
    <citation type="submission" date="2023-06" db="EMBL/GenBank/DDBJ databases">
        <title>Genome-scale phylogeny and comparative genomics of the fungal order Sordariales.</title>
        <authorList>
            <consortium name="Lawrence Berkeley National Laboratory"/>
            <person name="Hensen N."/>
            <person name="Bonometti L."/>
            <person name="Westerberg I."/>
            <person name="Brannstrom I.O."/>
            <person name="Guillou S."/>
            <person name="Cros-Aarteil S."/>
            <person name="Calhoun S."/>
            <person name="Haridas S."/>
            <person name="Kuo A."/>
            <person name="Mondo S."/>
            <person name="Pangilinan J."/>
            <person name="Riley R."/>
            <person name="Labutti K."/>
            <person name="Andreopoulos B."/>
            <person name="Lipzen A."/>
            <person name="Chen C."/>
            <person name="Yanf M."/>
            <person name="Daum C."/>
            <person name="Ng V."/>
            <person name="Clum A."/>
            <person name="Steindorff A."/>
            <person name="Ohm R."/>
            <person name="Martin F."/>
            <person name="Silar P."/>
            <person name="Natvig D."/>
            <person name="Lalanne C."/>
            <person name="Gautier V."/>
            <person name="Ament-Velasquez S.L."/>
            <person name="Kruys A."/>
            <person name="Hutchinson M.I."/>
            <person name="Powell A.J."/>
            <person name="Barry K."/>
            <person name="Miller A.N."/>
            <person name="Grigoriev I.V."/>
            <person name="Debuchy R."/>
            <person name="Gladieux P."/>
            <person name="Thoren M.H."/>
            <person name="Johannesson H."/>
        </authorList>
    </citation>
    <scope>NUCLEOTIDE SEQUENCE</scope>
    <source>
        <strain evidence="3">CBS 307.81</strain>
    </source>
</reference>
<organism evidence="3 4">
    <name type="scientific">Cercophora samala</name>
    <dbReference type="NCBI Taxonomy" id="330535"/>
    <lineage>
        <taxon>Eukaryota</taxon>
        <taxon>Fungi</taxon>
        <taxon>Dikarya</taxon>
        <taxon>Ascomycota</taxon>
        <taxon>Pezizomycotina</taxon>
        <taxon>Sordariomycetes</taxon>
        <taxon>Sordariomycetidae</taxon>
        <taxon>Sordariales</taxon>
        <taxon>Lasiosphaeriaceae</taxon>
        <taxon>Cercophora</taxon>
    </lineage>
</organism>
<protein>
    <recommendedName>
        <fullName evidence="2">G-patch domain-containing protein</fullName>
    </recommendedName>
</protein>
<evidence type="ECO:0000313" key="4">
    <source>
        <dbReference type="Proteomes" id="UP001174997"/>
    </source>
</evidence>
<feature type="compositionally biased region" description="Pro residues" evidence="1">
    <location>
        <begin position="1"/>
        <end position="12"/>
    </location>
</feature>
<dbReference type="SMART" id="SM00443">
    <property type="entry name" value="G_patch"/>
    <property type="match status" value="1"/>
</dbReference>
<dbReference type="EMBL" id="JAULSY010000014">
    <property type="protein sequence ID" value="KAK0672223.1"/>
    <property type="molecule type" value="Genomic_DNA"/>
</dbReference>
<dbReference type="PANTHER" id="PTHR20923">
    <property type="entry name" value="BAT4 PROTEIN-RELATED"/>
    <property type="match status" value="1"/>
</dbReference>
<feature type="domain" description="G-patch" evidence="2">
    <location>
        <begin position="131"/>
        <end position="179"/>
    </location>
</feature>
<evidence type="ECO:0000259" key="2">
    <source>
        <dbReference type="PROSITE" id="PS50174"/>
    </source>
</evidence>
<feature type="region of interest" description="Disordered" evidence="1">
    <location>
        <begin position="1"/>
        <end position="211"/>
    </location>
</feature>
<dbReference type="PANTHER" id="PTHR20923:SF1">
    <property type="entry name" value="G PATCH DOMAIN AND ANKYRIN REPEAT-CONTAINING PROTEIN 1"/>
    <property type="match status" value="1"/>
</dbReference>
<proteinExistence type="predicted"/>